<protein>
    <submittedName>
        <fullName evidence="1">Uncharacterized protein</fullName>
    </submittedName>
</protein>
<name>A0A4Y2UCR9_ARAVE</name>
<comment type="caution">
    <text evidence="1">The sequence shown here is derived from an EMBL/GenBank/DDBJ whole genome shotgun (WGS) entry which is preliminary data.</text>
</comment>
<organism evidence="1 2">
    <name type="scientific">Araneus ventricosus</name>
    <name type="common">Orbweaver spider</name>
    <name type="synonym">Epeira ventricosa</name>
    <dbReference type="NCBI Taxonomy" id="182803"/>
    <lineage>
        <taxon>Eukaryota</taxon>
        <taxon>Metazoa</taxon>
        <taxon>Ecdysozoa</taxon>
        <taxon>Arthropoda</taxon>
        <taxon>Chelicerata</taxon>
        <taxon>Arachnida</taxon>
        <taxon>Araneae</taxon>
        <taxon>Araneomorphae</taxon>
        <taxon>Entelegynae</taxon>
        <taxon>Araneoidea</taxon>
        <taxon>Araneidae</taxon>
        <taxon>Araneus</taxon>
    </lineage>
</organism>
<gene>
    <name evidence="1" type="ORF">AVEN_30480_1</name>
</gene>
<sequence length="151" mass="17186">MARLGRNYSWFPRDGLHVQSVTMTGHIYQDVILELNMYVCFRGAMGAEFHLWMTAPVTHRANIGQIPPSIRRISPVWISSILTGRINRACVGYVLADQDCNPSTPPTCLRNRRALLDDWCNIPKNQIDNLILSMPRRCKACIASSRDILPY</sequence>
<dbReference type="EMBL" id="BGPR01035187">
    <property type="protein sequence ID" value="GBO09894.1"/>
    <property type="molecule type" value="Genomic_DNA"/>
</dbReference>
<reference evidence="1 2" key="1">
    <citation type="journal article" date="2019" name="Sci. Rep.">
        <title>Orb-weaving spider Araneus ventricosus genome elucidates the spidroin gene catalogue.</title>
        <authorList>
            <person name="Kono N."/>
            <person name="Nakamura H."/>
            <person name="Ohtoshi R."/>
            <person name="Moran D.A.P."/>
            <person name="Shinohara A."/>
            <person name="Yoshida Y."/>
            <person name="Fujiwara M."/>
            <person name="Mori M."/>
            <person name="Tomita M."/>
            <person name="Arakawa K."/>
        </authorList>
    </citation>
    <scope>NUCLEOTIDE SEQUENCE [LARGE SCALE GENOMIC DNA]</scope>
</reference>
<proteinExistence type="predicted"/>
<keyword evidence="2" id="KW-1185">Reference proteome</keyword>
<evidence type="ECO:0000313" key="2">
    <source>
        <dbReference type="Proteomes" id="UP000499080"/>
    </source>
</evidence>
<dbReference type="AlphaFoldDB" id="A0A4Y2UCR9"/>
<accession>A0A4Y2UCR9</accession>
<dbReference type="Proteomes" id="UP000499080">
    <property type="component" value="Unassembled WGS sequence"/>
</dbReference>
<evidence type="ECO:0000313" key="1">
    <source>
        <dbReference type="EMBL" id="GBO09894.1"/>
    </source>
</evidence>